<evidence type="ECO:0000313" key="1">
    <source>
        <dbReference type="EMBL" id="EGZ17568.1"/>
    </source>
</evidence>
<gene>
    <name evidence="1" type="ORF">PHYSODRAFT_300597</name>
</gene>
<dbReference type="PANTHER" id="PTHR46586:SF3">
    <property type="entry name" value="ANKYRIN REPEAT-CONTAINING PROTEIN"/>
    <property type="match status" value="1"/>
</dbReference>
<dbReference type="InterPro" id="IPR052050">
    <property type="entry name" value="SecEffector_AnkRepeat"/>
</dbReference>
<evidence type="ECO:0008006" key="3">
    <source>
        <dbReference type="Google" id="ProtNLM"/>
    </source>
</evidence>
<dbReference type="SUPFAM" id="SSF48403">
    <property type="entry name" value="Ankyrin repeat"/>
    <property type="match status" value="1"/>
</dbReference>
<evidence type="ECO:0000313" key="2">
    <source>
        <dbReference type="Proteomes" id="UP000002640"/>
    </source>
</evidence>
<keyword evidence="2" id="KW-1185">Reference proteome</keyword>
<organism evidence="1 2">
    <name type="scientific">Phytophthora sojae (strain P6497)</name>
    <name type="common">Soybean stem and root rot agent</name>
    <name type="synonym">Phytophthora megasperma f. sp. glycines</name>
    <dbReference type="NCBI Taxonomy" id="1094619"/>
    <lineage>
        <taxon>Eukaryota</taxon>
        <taxon>Sar</taxon>
        <taxon>Stramenopiles</taxon>
        <taxon>Oomycota</taxon>
        <taxon>Peronosporomycetes</taxon>
        <taxon>Peronosporales</taxon>
        <taxon>Peronosporaceae</taxon>
        <taxon>Phytophthora</taxon>
    </lineage>
</organism>
<protein>
    <recommendedName>
        <fullName evidence="3">Ankyrin repeat protein</fullName>
    </recommendedName>
</protein>
<dbReference type="PANTHER" id="PTHR46586">
    <property type="entry name" value="ANKYRIN REPEAT-CONTAINING PROTEIN"/>
    <property type="match status" value="1"/>
</dbReference>
<dbReference type="RefSeq" id="XP_009526626.1">
    <property type="nucleotide sequence ID" value="XM_009528331.1"/>
</dbReference>
<dbReference type="KEGG" id="psoj:PHYSODRAFT_300597"/>
<dbReference type="InParanoid" id="G4ZGR9"/>
<reference evidence="1 2" key="1">
    <citation type="journal article" date="2006" name="Science">
        <title>Phytophthora genome sequences uncover evolutionary origins and mechanisms of pathogenesis.</title>
        <authorList>
            <person name="Tyler B.M."/>
            <person name="Tripathy S."/>
            <person name="Zhang X."/>
            <person name="Dehal P."/>
            <person name="Jiang R.H."/>
            <person name="Aerts A."/>
            <person name="Arredondo F.D."/>
            <person name="Baxter L."/>
            <person name="Bensasson D."/>
            <person name="Beynon J.L."/>
            <person name="Chapman J."/>
            <person name="Damasceno C.M."/>
            <person name="Dorrance A.E."/>
            <person name="Dou D."/>
            <person name="Dickerman A.W."/>
            <person name="Dubchak I.L."/>
            <person name="Garbelotto M."/>
            <person name="Gijzen M."/>
            <person name="Gordon S.G."/>
            <person name="Govers F."/>
            <person name="Grunwald N.J."/>
            <person name="Huang W."/>
            <person name="Ivors K.L."/>
            <person name="Jones R.W."/>
            <person name="Kamoun S."/>
            <person name="Krampis K."/>
            <person name="Lamour K.H."/>
            <person name="Lee M.K."/>
            <person name="McDonald W.H."/>
            <person name="Medina M."/>
            <person name="Meijer H.J."/>
            <person name="Nordberg E.K."/>
            <person name="Maclean D.J."/>
            <person name="Ospina-Giraldo M.D."/>
            <person name="Morris P.F."/>
            <person name="Phuntumart V."/>
            <person name="Putnam N.H."/>
            <person name="Rash S."/>
            <person name="Rose J.K."/>
            <person name="Sakihama Y."/>
            <person name="Salamov A.A."/>
            <person name="Savidor A."/>
            <person name="Scheuring C.F."/>
            <person name="Smith B.M."/>
            <person name="Sobral B.W."/>
            <person name="Terry A."/>
            <person name="Torto-Alalibo T.A."/>
            <person name="Win J."/>
            <person name="Xu Z."/>
            <person name="Zhang H."/>
            <person name="Grigoriev I.V."/>
            <person name="Rokhsar D.S."/>
            <person name="Boore J.L."/>
        </authorList>
    </citation>
    <scope>NUCLEOTIDE SEQUENCE [LARGE SCALE GENOMIC DNA]</scope>
    <source>
        <strain evidence="1 2">P6497</strain>
    </source>
</reference>
<dbReference type="Gene3D" id="1.25.40.20">
    <property type="entry name" value="Ankyrin repeat-containing domain"/>
    <property type="match status" value="1"/>
</dbReference>
<proteinExistence type="predicted"/>
<accession>G4ZGR9</accession>
<dbReference type="InterPro" id="IPR036770">
    <property type="entry name" value="Ankyrin_rpt-contain_sf"/>
</dbReference>
<dbReference type="GeneID" id="20641880"/>
<sequence>MAAPRPLRAVEQVFQDKAVFAGLQEVVASTSEFLDCSVELTLAAACKIGSRKLLDRIWESCPLEINASTPSAWSVRNYLRTDRHYLQFQFRQSLLEIVSTACQYPDLERWLFEHCADCDVPVEVVEKAAELGKLDLLKFFLMVSTGREKLDGGGRHAVHWGGQDAEKAARNGHSNVAWWLLTHLVTWGSSGGQVDVRARIHGRWSNGDDRRCNLEMVSWLLGHRIGYDAHDAFDSAILNQCLDTAKVLEAHSDLMDGGHCYNDALLNVAGSGELESAKWLFNQFSDDPDVDLFAPVHVFTGEPSTVLDAAAYNGNLAML</sequence>
<dbReference type="AlphaFoldDB" id="G4ZGR9"/>
<dbReference type="EMBL" id="JH159154">
    <property type="protein sequence ID" value="EGZ17568.1"/>
    <property type="molecule type" value="Genomic_DNA"/>
</dbReference>
<name>G4ZGR9_PHYSP</name>
<dbReference type="Proteomes" id="UP000002640">
    <property type="component" value="Unassembled WGS sequence"/>
</dbReference>
<dbReference type="SMR" id="G4ZGR9"/>